<dbReference type="PANTHER" id="PTHR43692:SF1">
    <property type="entry name" value="UDP-N-ACETYLMURAMOYLALANINE--D-GLUTAMATE LIGASE"/>
    <property type="match status" value="1"/>
</dbReference>
<evidence type="ECO:0000256" key="5">
    <source>
        <dbReference type="ARBA" id="ARBA00022741"/>
    </source>
</evidence>
<keyword evidence="7 8" id="KW-0573">Peptidoglycan synthesis</keyword>
<dbReference type="GO" id="GO:0071555">
    <property type="term" value="P:cell wall organization"/>
    <property type="evidence" value="ECO:0007669"/>
    <property type="project" value="UniProtKB-KW"/>
</dbReference>
<comment type="pathway">
    <text evidence="2 7 8">Cell wall biogenesis; peptidoglycan biosynthesis.</text>
</comment>
<dbReference type="UniPathway" id="UPA00219"/>
<dbReference type="AlphaFoldDB" id="A0A084XYW4"/>
<sequence>MDLRGKRTLVVGLGESGRAMARWLARQGAVVRVADSRETSPRTAALRTAVPEATLFAGPFAPAAFAGVELIAISPGVPRQEALVQEAVALGVPVVSEIELFACGLRQWSPQAQVIAITGSNGKTTTTALTGALCRAAGRSTAVAGNIGPAALDALMHAIDRNELPVVWVLELSSFQLEATQTLAAAAATVLNISEDHLDRYNSLDDYASSKVRIFQGGGVMVLNRDDARSLAAARDEREVVTFGLNPPARRSDYGLVDDCIVRGGEQLVKLADLKLVGRHNAANAMAALALCAAIGIEPRSVLPALKAFSGLSHRVEWVAEINGVSYFDDSKGTNVGATLAAVQGLGRPLAIILGGDGKGQDFAPLKTAIDQHARAAALIGRDAPAIAAALQDCRVPLQYCADMAAAVRWCATQTQIGDAVLLSPACASMDMYRDYVHRAEAFIAAVRAIEKEAA</sequence>
<dbReference type="SUPFAM" id="SSF53623">
    <property type="entry name" value="MurD-like peptide ligases, catalytic domain"/>
    <property type="match status" value="1"/>
</dbReference>
<organism evidence="11 12">
    <name type="scientific">Candidatus Accumulibacter vicinus</name>
    <dbReference type="NCBI Taxonomy" id="2954382"/>
    <lineage>
        <taxon>Bacteria</taxon>
        <taxon>Pseudomonadati</taxon>
        <taxon>Pseudomonadota</taxon>
        <taxon>Betaproteobacteria</taxon>
        <taxon>Candidatus Accumulibacter</taxon>
    </lineage>
</organism>
<dbReference type="InterPro" id="IPR004101">
    <property type="entry name" value="Mur_ligase_C"/>
</dbReference>
<evidence type="ECO:0000256" key="8">
    <source>
        <dbReference type="RuleBase" id="RU003664"/>
    </source>
</evidence>
<keyword evidence="3 7" id="KW-0963">Cytoplasm</keyword>
<dbReference type="Gene3D" id="3.40.1190.10">
    <property type="entry name" value="Mur-like, catalytic domain"/>
    <property type="match status" value="1"/>
</dbReference>
<dbReference type="GO" id="GO:0051301">
    <property type="term" value="P:cell division"/>
    <property type="evidence" value="ECO:0007669"/>
    <property type="project" value="UniProtKB-KW"/>
</dbReference>
<dbReference type="GO" id="GO:0008360">
    <property type="term" value="P:regulation of cell shape"/>
    <property type="evidence" value="ECO:0007669"/>
    <property type="project" value="UniProtKB-KW"/>
</dbReference>
<accession>A0A084XYW4</accession>
<comment type="caution">
    <text evidence="11">The sequence shown here is derived from an EMBL/GenBank/DDBJ whole genome shotgun (WGS) entry which is preliminary data.</text>
</comment>
<evidence type="ECO:0000259" key="9">
    <source>
        <dbReference type="Pfam" id="PF02875"/>
    </source>
</evidence>
<keyword evidence="7 8" id="KW-0132">Cell division</keyword>
<feature type="domain" description="Mur ligase C-terminal" evidence="9">
    <location>
        <begin position="314"/>
        <end position="427"/>
    </location>
</feature>
<evidence type="ECO:0000313" key="12">
    <source>
        <dbReference type="Proteomes" id="UP000019812"/>
    </source>
</evidence>
<dbReference type="GO" id="GO:0008764">
    <property type="term" value="F:UDP-N-acetylmuramoylalanine-D-glutamate ligase activity"/>
    <property type="evidence" value="ECO:0007669"/>
    <property type="project" value="UniProtKB-UniRule"/>
</dbReference>
<dbReference type="Gene3D" id="3.90.190.20">
    <property type="entry name" value="Mur ligase, C-terminal domain"/>
    <property type="match status" value="1"/>
</dbReference>
<comment type="subcellular location">
    <subcellularLocation>
        <location evidence="1 7 8">Cytoplasm</location>
    </subcellularLocation>
</comment>
<feature type="binding site" evidence="7">
    <location>
        <begin position="119"/>
        <end position="125"/>
    </location>
    <ligand>
        <name>ATP</name>
        <dbReference type="ChEBI" id="CHEBI:30616"/>
    </ligand>
</feature>
<proteinExistence type="inferred from homology"/>
<dbReference type="SUPFAM" id="SSF51984">
    <property type="entry name" value="MurCD N-terminal domain"/>
    <property type="match status" value="1"/>
</dbReference>
<feature type="domain" description="Mur ligase central" evidence="10">
    <location>
        <begin position="117"/>
        <end position="291"/>
    </location>
</feature>
<evidence type="ECO:0000259" key="10">
    <source>
        <dbReference type="Pfam" id="PF08245"/>
    </source>
</evidence>
<dbReference type="InterPro" id="IPR036565">
    <property type="entry name" value="Mur-like_cat_sf"/>
</dbReference>
<gene>
    <name evidence="7 11" type="primary">murD</name>
    <name evidence="11" type="ORF">CAPSK01_003101</name>
</gene>
<dbReference type="InterPro" id="IPR013221">
    <property type="entry name" value="Mur_ligase_cen"/>
</dbReference>
<dbReference type="Pfam" id="PF02875">
    <property type="entry name" value="Mur_ligase_C"/>
    <property type="match status" value="1"/>
</dbReference>
<reference evidence="11 12" key="1">
    <citation type="submission" date="2014-07" db="EMBL/GenBank/DDBJ databases">
        <title>Expanding our view of genomic diversity in Candidatus Accumulibacter clades.</title>
        <authorList>
            <person name="Skennerton C.T."/>
            <person name="Barr J.J."/>
            <person name="Slater F.R."/>
            <person name="Bond P.L."/>
            <person name="Tyson G.W."/>
        </authorList>
    </citation>
    <scope>NUCLEOTIDE SEQUENCE [LARGE SCALE GENOMIC DNA]</scope>
    <source>
        <strain evidence="12">SK-01</strain>
    </source>
</reference>
<dbReference type="HAMAP" id="MF_00639">
    <property type="entry name" value="MurD"/>
    <property type="match status" value="1"/>
</dbReference>
<keyword evidence="7 8" id="KW-0131">Cell cycle</keyword>
<dbReference type="Pfam" id="PF08245">
    <property type="entry name" value="Mur_ligase_M"/>
    <property type="match status" value="1"/>
</dbReference>
<dbReference type="NCBIfam" id="TIGR01087">
    <property type="entry name" value="murD"/>
    <property type="match status" value="1"/>
</dbReference>
<keyword evidence="7 8" id="KW-0133">Cell shape</keyword>
<evidence type="ECO:0000256" key="2">
    <source>
        <dbReference type="ARBA" id="ARBA00004752"/>
    </source>
</evidence>
<dbReference type="Gene3D" id="3.40.50.720">
    <property type="entry name" value="NAD(P)-binding Rossmann-like Domain"/>
    <property type="match status" value="1"/>
</dbReference>
<dbReference type="RefSeq" id="WP_034927461.1">
    <property type="nucleotide sequence ID" value="NZ_JDSS02000027.1"/>
</dbReference>
<evidence type="ECO:0000313" key="11">
    <source>
        <dbReference type="EMBL" id="KFB67658.1"/>
    </source>
</evidence>
<keyword evidence="4 7" id="KW-0436">Ligase</keyword>
<protein>
    <recommendedName>
        <fullName evidence="7 8">UDP-N-acetylmuramoylalanine--D-glutamate ligase</fullName>
        <ecNumber evidence="7 8">6.3.2.9</ecNumber>
    </recommendedName>
    <alternativeName>
        <fullName evidence="7">D-glutamic acid-adding enzyme</fullName>
    </alternativeName>
    <alternativeName>
        <fullName evidence="7">UDP-N-acetylmuramoyl-L-alanyl-D-glutamate synthetase</fullName>
    </alternativeName>
</protein>
<evidence type="ECO:0000256" key="4">
    <source>
        <dbReference type="ARBA" id="ARBA00022598"/>
    </source>
</evidence>
<dbReference type="GO" id="GO:0005737">
    <property type="term" value="C:cytoplasm"/>
    <property type="evidence" value="ECO:0007669"/>
    <property type="project" value="UniProtKB-SubCell"/>
</dbReference>
<dbReference type="SUPFAM" id="SSF53244">
    <property type="entry name" value="MurD-like peptide ligases, peptide-binding domain"/>
    <property type="match status" value="1"/>
</dbReference>
<evidence type="ECO:0000256" key="6">
    <source>
        <dbReference type="ARBA" id="ARBA00022840"/>
    </source>
</evidence>
<dbReference type="InterPro" id="IPR036615">
    <property type="entry name" value="Mur_ligase_C_dom_sf"/>
</dbReference>
<name>A0A084XYW4_9PROT</name>
<evidence type="ECO:0000256" key="1">
    <source>
        <dbReference type="ARBA" id="ARBA00004496"/>
    </source>
</evidence>
<comment type="function">
    <text evidence="7 8">Cell wall formation. Catalyzes the addition of glutamate to the nucleotide precursor UDP-N-acetylmuramoyl-L-alanine (UMA).</text>
</comment>
<dbReference type="Proteomes" id="UP000019812">
    <property type="component" value="Unassembled WGS sequence"/>
</dbReference>
<dbReference type="STRING" id="1457154.CAPSK01_003101"/>
<keyword evidence="5 7" id="KW-0547">Nucleotide-binding</keyword>
<dbReference type="GO" id="GO:0009252">
    <property type="term" value="P:peptidoglycan biosynthetic process"/>
    <property type="evidence" value="ECO:0007669"/>
    <property type="project" value="UniProtKB-UniRule"/>
</dbReference>
<comment type="catalytic activity">
    <reaction evidence="7 8">
        <text>UDP-N-acetyl-alpha-D-muramoyl-L-alanine + D-glutamate + ATP = UDP-N-acetyl-alpha-D-muramoyl-L-alanyl-D-glutamate + ADP + phosphate + H(+)</text>
        <dbReference type="Rhea" id="RHEA:16429"/>
        <dbReference type="ChEBI" id="CHEBI:15378"/>
        <dbReference type="ChEBI" id="CHEBI:29986"/>
        <dbReference type="ChEBI" id="CHEBI:30616"/>
        <dbReference type="ChEBI" id="CHEBI:43474"/>
        <dbReference type="ChEBI" id="CHEBI:83898"/>
        <dbReference type="ChEBI" id="CHEBI:83900"/>
        <dbReference type="ChEBI" id="CHEBI:456216"/>
        <dbReference type="EC" id="6.3.2.9"/>
    </reaction>
</comment>
<dbReference type="EMBL" id="JDSS02000027">
    <property type="protein sequence ID" value="KFB67658.1"/>
    <property type="molecule type" value="Genomic_DNA"/>
</dbReference>
<dbReference type="GO" id="GO:0005524">
    <property type="term" value="F:ATP binding"/>
    <property type="evidence" value="ECO:0007669"/>
    <property type="project" value="UniProtKB-UniRule"/>
</dbReference>
<comment type="similarity">
    <text evidence="7">Belongs to the MurCDEF family.</text>
</comment>
<evidence type="ECO:0000256" key="3">
    <source>
        <dbReference type="ARBA" id="ARBA00022490"/>
    </source>
</evidence>
<dbReference type="Pfam" id="PF21799">
    <property type="entry name" value="MurD-like_N"/>
    <property type="match status" value="1"/>
</dbReference>
<dbReference type="PANTHER" id="PTHR43692">
    <property type="entry name" value="UDP-N-ACETYLMURAMOYLALANINE--D-GLUTAMATE LIGASE"/>
    <property type="match status" value="1"/>
</dbReference>
<evidence type="ECO:0000256" key="7">
    <source>
        <dbReference type="HAMAP-Rule" id="MF_00639"/>
    </source>
</evidence>
<keyword evidence="6 7" id="KW-0067">ATP-binding</keyword>
<dbReference type="InterPro" id="IPR005762">
    <property type="entry name" value="MurD"/>
</dbReference>
<keyword evidence="7 8" id="KW-0961">Cell wall biogenesis/degradation</keyword>
<dbReference type="EC" id="6.3.2.9" evidence="7 8"/>